<proteinExistence type="predicted"/>
<dbReference type="Proteomes" id="UP000617979">
    <property type="component" value="Unassembled WGS sequence"/>
</dbReference>
<feature type="region of interest" description="Disordered" evidence="1">
    <location>
        <begin position="126"/>
        <end position="164"/>
    </location>
</feature>
<dbReference type="EMBL" id="BMEX01000020">
    <property type="protein sequence ID" value="GGA56065.1"/>
    <property type="molecule type" value="Genomic_DNA"/>
</dbReference>
<dbReference type="PANTHER" id="PTHR36846">
    <property type="entry name" value="PROTEIN VIAA"/>
    <property type="match status" value="1"/>
</dbReference>
<dbReference type="SMART" id="SM00327">
    <property type="entry name" value="VWA"/>
    <property type="match status" value="1"/>
</dbReference>
<dbReference type="SUPFAM" id="SSF53300">
    <property type="entry name" value="vWA-like"/>
    <property type="match status" value="1"/>
</dbReference>
<organism evidence="3 4">
    <name type="scientific">Kroppenstedtia guangzhouensis</name>
    <dbReference type="NCBI Taxonomy" id="1274356"/>
    <lineage>
        <taxon>Bacteria</taxon>
        <taxon>Bacillati</taxon>
        <taxon>Bacillota</taxon>
        <taxon>Bacilli</taxon>
        <taxon>Bacillales</taxon>
        <taxon>Thermoactinomycetaceae</taxon>
        <taxon>Kroppenstedtia</taxon>
    </lineage>
</organism>
<protein>
    <submittedName>
        <fullName evidence="3">VWA domain-containing protein</fullName>
    </submittedName>
</protein>
<evidence type="ECO:0000313" key="4">
    <source>
        <dbReference type="Proteomes" id="UP000617979"/>
    </source>
</evidence>
<dbReference type="Pfam" id="PF13519">
    <property type="entry name" value="VWA_2"/>
    <property type="match status" value="1"/>
</dbReference>
<sequence length="482" mass="54753">MKNKSVLNTDSFDKRRFTEIFNMSKQLQGLNEAGEPRLPTFPDLLGDIWASLYKMKPEIKEEIPETLTANKRLMENIMADESFQNFREFTRLDDLSSALGTAKFGEKTNDWLAEQERKNEELRKQMEEARKLHQQLQQQQEKASGDGDDGAEGQRQDAEQNLQQAMKQAMEQIARELQQSGQSSFSQAMAEAVKETQKTKGDLKSLLGGITAGSGEAELKKVPLRGQIALAERISTLPELKEIAEWAGRFKQIARKKQRSKHEDSVDRSGITLGNQVERLLPMELGMYSHPATKADFLRRFAEGQTMQYEQKGKETLGKGPMVLCLDQSSSMRAMDTQAKGFAFALMSIARKQKRDFALILFSRRTRTFRYPKGKILPEEMVTLAETFLGGGTYFDRPLEEALKVVEESRFKKADVIFVTDGESYLNESFVERFNSTKQKKGFQVLSLLLGVEERETVELFSDEVLKAKDFDDESSHVAFGI</sequence>
<dbReference type="InterPro" id="IPR036465">
    <property type="entry name" value="vWFA_dom_sf"/>
</dbReference>
<dbReference type="PANTHER" id="PTHR36846:SF1">
    <property type="entry name" value="PROTEIN VIAA"/>
    <property type="match status" value="1"/>
</dbReference>
<evidence type="ECO:0000256" key="1">
    <source>
        <dbReference type="SAM" id="MobiDB-lite"/>
    </source>
</evidence>
<reference evidence="4" key="1">
    <citation type="journal article" date="2019" name="Int. J. Syst. Evol. Microbiol.">
        <title>The Global Catalogue of Microorganisms (GCM) 10K type strain sequencing project: providing services to taxonomists for standard genome sequencing and annotation.</title>
        <authorList>
            <consortium name="The Broad Institute Genomics Platform"/>
            <consortium name="The Broad Institute Genome Sequencing Center for Infectious Disease"/>
            <person name="Wu L."/>
            <person name="Ma J."/>
        </authorList>
    </citation>
    <scope>NUCLEOTIDE SEQUENCE [LARGE SCALE GENOMIC DNA]</scope>
    <source>
        <strain evidence="4">CGMCC 1.12404</strain>
    </source>
</reference>
<dbReference type="RefSeq" id="WP_229736171.1">
    <property type="nucleotide sequence ID" value="NZ_BMEX01000020.1"/>
</dbReference>
<evidence type="ECO:0000259" key="2">
    <source>
        <dbReference type="SMART" id="SM00327"/>
    </source>
</evidence>
<feature type="domain" description="VWFA" evidence="2">
    <location>
        <begin position="319"/>
        <end position="482"/>
    </location>
</feature>
<dbReference type="Gene3D" id="3.40.50.410">
    <property type="entry name" value="von Willebrand factor, type A domain"/>
    <property type="match status" value="1"/>
</dbReference>
<keyword evidence="4" id="KW-1185">Reference proteome</keyword>
<comment type="caution">
    <text evidence="3">The sequence shown here is derived from an EMBL/GenBank/DDBJ whole genome shotgun (WGS) entry which is preliminary data.</text>
</comment>
<evidence type="ECO:0000313" key="3">
    <source>
        <dbReference type="EMBL" id="GGA56065.1"/>
    </source>
</evidence>
<accession>A0ABQ1H1Z6</accession>
<gene>
    <name evidence="3" type="ORF">GCM10007416_31540</name>
</gene>
<dbReference type="InterPro" id="IPR002035">
    <property type="entry name" value="VWF_A"/>
</dbReference>
<name>A0ABQ1H1Z6_9BACL</name>